<dbReference type="RefSeq" id="WP_148069822.1">
    <property type="nucleotide sequence ID" value="NZ_VRZA01000007.1"/>
</dbReference>
<name>A0A5C8ZSR9_9GAMM</name>
<proteinExistence type="predicted"/>
<evidence type="ECO:0000313" key="1">
    <source>
        <dbReference type="EMBL" id="TXS90824.1"/>
    </source>
</evidence>
<evidence type="ECO:0000313" key="2">
    <source>
        <dbReference type="Proteomes" id="UP000321039"/>
    </source>
</evidence>
<organism evidence="1 2">
    <name type="scientific">Parahaliea maris</name>
    <dbReference type="NCBI Taxonomy" id="2716870"/>
    <lineage>
        <taxon>Bacteria</taxon>
        <taxon>Pseudomonadati</taxon>
        <taxon>Pseudomonadota</taxon>
        <taxon>Gammaproteobacteria</taxon>
        <taxon>Cellvibrionales</taxon>
        <taxon>Halieaceae</taxon>
        <taxon>Parahaliea</taxon>
    </lineage>
</organism>
<protein>
    <submittedName>
        <fullName evidence="1">BrnT family toxin</fullName>
    </submittedName>
</protein>
<gene>
    <name evidence="1" type="ORF">FV139_17800</name>
</gene>
<dbReference type="InterPro" id="IPR007460">
    <property type="entry name" value="BrnT_toxin"/>
</dbReference>
<dbReference type="AlphaFoldDB" id="A0A5C8ZSR9"/>
<accession>A0A5C8ZSR9</accession>
<keyword evidence="2" id="KW-1185">Reference proteome</keyword>
<sequence>MEFEWDEAKNQANQGKHGLSFKEAALVFKKPVLTRVDRRADYGEVRHISIGTLDGQIAVVVVHTDRAEVIRIISARLANRKERRAYHEYCQKIAR</sequence>
<dbReference type="InterPro" id="IPR038573">
    <property type="entry name" value="BrnT_sf"/>
</dbReference>
<dbReference type="Gene3D" id="3.10.450.530">
    <property type="entry name" value="Ribonuclease toxin, BrnT, of type II toxin-antitoxin system"/>
    <property type="match status" value="1"/>
</dbReference>
<dbReference type="Pfam" id="PF04365">
    <property type="entry name" value="BrnT_toxin"/>
    <property type="match status" value="1"/>
</dbReference>
<dbReference type="EMBL" id="VRZA01000007">
    <property type="protein sequence ID" value="TXS90824.1"/>
    <property type="molecule type" value="Genomic_DNA"/>
</dbReference>
<reference evidence="1 2" key="1">
    <citation type="submission" date="2019-08" db="EMBL/GenBank/DDBJ databases">
        <title>Parahaliea maris sp. nov., isolated from the surface seawater.</title>
        <authorList>
            <person name="Liu Y."/>
        </authorList>
    </citation>
    <scope>NUCLEOTIDE SEQUENCE [LARGE SCALE GENOMIC DNA]</scope>
    <source>
        <strain evidence="1 2">HSLHS9</strain>
    </source>
</reference>
<comment type="caution">
    <text evidence="1">The sequence shown here is derived from an EMBL/GenBank/DDBJ whole genome shotgun (WGS) entry which is preliminary data.</text>
</comment>
<dbReference type="Proteomes" id="UP000321039">
    <property type="component" value="Unassembled WGS sequence"/>
</dbReference>